<dbReference type="InterPro" id="IPR018357">
    <property type="entry name" value="Hexapep_transf_CS"/>
</dbReference>
<dbReference type="PANTHER" id="PTHR43300">
    <property type="entry name" value="ACETYLTRANSFERASE"/>
    <property type="match status" value="1"/>
</dbReference>
<keyword evidence="5" id="KW-1185">Reference proteome</keyword>
<keyword evidence="2 4" id="KW-0808">Transferase</keyword>
<dbReference type="GO" id="GO:0016746">
    <property type="term" value="F:acyltransferase activity"/>
    <property type="evidence" value="ECO:0007669"/>
    <property type="project" value="UniProtKB-KW"/>
</dbReference>
<dbReference type="Gene3D" id="2.160.10.10">
    <property type="entry name" value="Hexapeptide repeat proteins"/>
    <property type="match status" value="1"/>
</dbReference>
<comment type="similarity">
    <text evidence="1">Belongs to the transferase hexapeptide repeat family.</text>
</comment>
<name>A0ABU7LZM7_9PROT</name>
<protein>
    <submittedName>
        <fullName evidence="4">CatB-related O-acetyltransferase</fullName>
        <ecNumber evidence="4">2.3.1.-</ecNumber>
    </submittedName>
</protein>
<dbReference type="EMBL" id="JAZDRO010000004">
    <property type="protein sequence ID" value="MEE2567019.1"/>
    <property type="molecule type" value="Genomic_DNA"/>
</dbReference>
<evidence type="ECO:0000256" key="3">
    <source>
        <dbReference type="ARBA" id="ARBA00022737"/>
    </source>
</evidence>
<dbReference type="PROSITE" id="PS00101">
    <property type="entry name" value="HEXAPEP_TRANSFERASES"/>
    <property type="match status" value="1"/>
</dbReference>
<dbReference type="CDD" id="cd03349">
    <property type="entry name" value="LbH_XAT"/>
    <property type="match status" value="1"/>
</dbReference>
<dbReference type="InterPro" id="IPR050179">
    <property type="entry name" value="Trans_hexapeptide_repeat"/>
</dbReference>
<evidence type="ECO:0000313" key="5">
    <source>
        <dbReference type="Proteomes" id="UP001310692"/>
    </source>
</evidence>
<gene>
    <name evidence="4" type="ORF">V0U35_10035</name>
</gene>
<comment type="caution">
    <text evidence="4">The sequence shown here is derived from an EMBL/GenBank/DDBJ whole genome shotgun (WGS) entry which is preliminary data.</text>
</comment>
<dbReference type="Proteomes" id="UP001310692">
    <property type="component" value="Unassembled WGS sequence"/>
</dbReference>
<dbReference type="RefSeq" id="WP_330196577.1">
    <property type="nucleotide sequence ID" value="NZ_JAZDRO010000004.1"/>
</dbReference>
<accession>A0ABU7LZM7</accession>
<proteinExistence type="inferred from homology"/>
<organism evidence="4 5">
    <name type="scientific">Hyphobacterium marinum</name>
    <dbReference type="NCBI Taxonomy" id="3116574"/>
    <lineage>
        <taxon>Bacteria</taxon>
        <taxon>Pseudomonadati</taxon>
        <taxon>Pseudomonadota</taxon>
        <taxon>Alphaproteobacteria</taxon>
        <taxon>Maricaulales</taxon>
        <taxon>Maricaulaceae</taxon>
        <taxon>Hyphobacterium</taxon>
    </lineage>
</organism>
<keyword evidence="4" id="KW-0012">Acyltransferase</keyword>
<dbReference type="InterPro" id="IPR011004">
    <property type="entry name" value="Trimer_LpxA-like_sf"/>
</dbReference>
<dbReference type="PANTHER" id="PTHR43300:SF11">
    <property type="entry name" value="ACETYLTRANSFERASE RV3034C-RELATED"/>
    <property type="match status" value="1"/>
</dbReference>
<dbReference type="SUPFAM" id="SSF51161">
    <property type="entry name" value="Trimeric LpxA-like enzymes"/>
    <property type="match status" value="1"/>
</dbReference>
<keyword evidence="3" id="KW-0677">Repeat</keyword>
<evidence type="ECO:0000256" key="1">
    <source>
        <dbReference type="ARBA" id="ARBA00007274"/>
    </source>
</evidence>
<evidence type="ECO:0000313" key="4">
    <source>
        <dbReference type="EMBL" id="MEE2567019.1"/>
    </source>
</evidence>
<dbReference type="EC" id="2.3.1.-" evidence="4"/>
<sequence length="216" mass="23321">MPSSQSQSLDPQTLHPLPHAPSIVFLKPLLENEPKMSAGDYSYFHSFEDPEDFRSNVKYAFDFIDDRLEIGKFCSVAHGASFVLNGGNHFADRLSSFPFPIFGEAFGGPDPGPWPNKGGITIGHDVWVGWDATILPGVTVGHGAIIAAKSVVASDVPPYAIIAGNPGKVAKYRLPEADIAAMLDLAWWDWPVERIAQASDALMKADVQALSMFAPG</sequence>
<evidence type="ECO:0000256" key="2">
    <source>
        <dbReference type="ARBA" id="ARBA00022679"/>
    </source>
</evidence>
<reference evidence="4 5" key="1">
    <citation type="submission" date="2024-01" db="EMBL/GenBank/DDBJ databases">
        <title>Hyphobacterium bacterium isolated from marine sediment.</title>
        <authorList>
            <person name="Zhao S."/>
        </authorList>
    </citation>
    <scope>NUCLEOTIDE SEQUENCE [LARGE SCALE GENOMIC DNA]</scope>
    <source>
        <strain evidence="4 5">Y60-23</strain>
    </source>
</reference>